<gene>
    <name evidence="4" type="ORF">ACG0Z6_10380</name>
</gene>
<evidence type="ECO:0000313" key="5">
    <source>
        <dbReference type="Proteomes" id="UP001606099"/>
    </source>
</evidence>
<dbReference type="PANTHER" id="PTHR43649">
    <property type="entry name" value="ARABINOSE-BINDING PROTEIN-RELATED"/>
    <property type="match status" value="1"/>
</dbReference>
<keyword evidence="3" id="KW-0732">Signal</keyword>
<keyword evidence="5" id="KW-1185">Reference proteome</keyword>
<dbReference type="SUPFAM" id="SSF53850">
    <property type="entry name" value="Periplasmic binding protein-like II"/>
    <property type="match status" value="1"/>
</dbReference>
<dbReference type="InterPro" id="IPR050490">
    <property type="entry name" value="Bact_solute-bd_prot1"/>
</dbReference>
<sequence>MAISTKLLALTAAVFGAHLLTAGSVQAQDFKGYTLKVKLIGGAQYEPLYTLIPEWEKKTGAKVEILSRKNHFELDKEIKQDIAAGKIDYCVASNHTSFAPQYGDIYRDLKAELPASYLGNFLPLVLQHSTVDGKLVQLPRHSDVSTLYYNKSFYESAENQKAYKAKYGKVLAPPQTWAEFSQQAKFFAKPPATYGTQFPGKDEALNGRFYEMVIAEGGQMFDAKWNPVFNSEAGVRALNFFVDLYKSGAVPKGVPNYLWDDLGQGFASGNVALDLDWGGWAAFFNDPKNSKVAGKIGIVRAPKGSSGKRTGWAGSHSFSITKGCDNPKAAADFVMALTSLDAQLMEGRKGLMPTRKDAQQKTLAEFKAKGDTYMVEIFSTFSAAMAEDAFTPPLVSEWIEVSNKLWPELQKAIVGEKSAKAALDDAAKKVREVMKESGRLK</sequence>
<proteinExistence type="inferred from homology"/>
<feature type="chain" id="PRO_5047188520" evidence="3">
    <location>
        <begin position="28"/>
        <end position="441"/>
    </location>
</feature>
<comment type="subcellular location">
    <subcellularLocation>
        <location evidence="1">Periplasm</location>
    </subcellularLocation>
</comment>
<dbReference type="EMBL" id="JBIGHZ010000004">
    <property type="protein sequence ID" value="MFG6448640.1"/>
    <property type="molecule type" value="Genomic_DNA"/>
</dbReference>
<dbReference type="RefSeq" id="WP_394461091.1">
    <property type="nucleotide sequence ID" value="NZ_JBIGHZ010000004.1"/>
</dbReference>
<evidence type="ECO:0000256" key="2">
    <source>
        <dbReference type="ARBA" id="ARBA00008520"/>
    </source>
</evidence>
<feature type="signal peptide" evidence="3">
    <location>
        <begin position="1"/>
        <end position="27"/>
    </location>
</feature>
<dbReference type="CDD" id="cd13585">
    <property type="entry name" value="PBP2_TMBP_like"/>
    <property type="match status" value="1"/>
</dbReference>
<name>A0ABW7FWD8_9BURK</name>
<dbReference type="PANTHER" id="PTHR43649:SF12">
    <property type="entry name" value="DIACETYLCHITOBIOSE BINDING PROTEIN DASA"/>
    <property type="match status" value="1"/>
</dbReference>
<comment type="caution">
    <text evidence="4">The sequence shown here is derived from an EMBL/GenBank/DDBJ whole genome shotgun (WGS) entry which is preliminary data.</text>
</comment>
<dbReference type="InterPro" id="IPR006059">
    <property type="entry name" value="SBP"/>
</dbReference>
<dbReference type="Gene3D" id="3.40.190.10">
    <property type="entry name" value="Periplasmic binding protein-like II"/>
    <property type="match status" value="2"/>
</dbReference>
<accession>A0ABW7FWD8</accession>
<dbReference type="Pfam" id="PF01547">
    <property type="entry name" value="SBP_bac_1"/>
    <property type="match status" value="1"/>
</dbReference>
<evidence type="ECO:0000256" key="1">
    <source>
        <dbReference type="ARBA" id="ARBA00004418"/>
    </source>
</evidence>
<comment type="similarity">
    <text evidence="2">Belongs to the bacterial solute-binding protein 1 family.</text>
</comment>
<organism evidence="4 5">
    <name type="scientific">Roseateles rivi</name>
    <dbReference type="NCBI Taxonomy" id="3299028"/>
    <lineage>
        <taxon>Bacteria</taxon>
        <taxon>Pseudomonadati</taxon>
        <taxon>Pseudomonadota</taxon>
        <taxon>Betaproteobacteria</taxon>
        <taxon>Burkholderiales</taxon>
        <taxon>Sphaerotilaceae</taxon>
        <taxon>Roseateles</taxon>
    </lineage>
</organism>
<evidence type="ECO:0000313" key="4">
    <source>
        <dbReference type="EMBL" id="MFG6448640.1"/>
    </source>
</evidence>
<protein>
    <submittedName>
        <fullName evidence="4">ABC transporter substrate-binding protein</fullName>
    </submittedName>
</protein>
<dbReference type="Proteomes" id="UP001606099">
    <property type="component" value="Unassembled WGS sequence"/>
</dbReference>
<reference evidence="4 5" key="1">
    <citation type="submission" date="2024-08" db="EMBL/GenBank/DDBJ databases">
        <authorList>
            <person name="Lu H."/>
        </authorList>
    </citation>
    <scope>NUCLEOTIDE SEQUENCE [LARGE SCALE GENOMIC DNA]</scope>
    <source>
        <strain evidence="4 5">BYS180W</strain>
    </source>
</reference>
<evidence type="ECO:0000256" key="3">
    <source>
        <dbReference type="SAM" id="SignalP"/>
    </source>
</evidence>